<comment type="caution">
    <text evidence="3">The sequence shown here is derived from an EMBL/GenBank/DDBJ whole genome shotgun (WGS) entry which is preliminary data.</text>
</comment>
<organism evidence="3 4">
    <name type="scientific">Mycobacterium simiae</name>
    <name type="common">Mycobacterium habana</name>
    <dbReference type="NCBI Taxonomy" id="1784"/>
    <lineage>
        <taxon>Bacteria</taxon>
        <taxon>Bacillati</taxon>
        <taxon>Actinomycetota</taxon>
        <taxon>Actinomycetes</taxon>
        <taxon>Mycobacteriales</taxon>
        <taxon>Mycobacteriaceae</taxon>
        <taxon>Mycobacterium</taxon>
        <taxon>Mycobacterium simiae complex</taxon>
    </lineage>
</organism>
<dbReference type="EMBL" id="VTZN01000280">
    <property type="protein sequence ID" value="KAA1244758.1"/>
    <property type="molecule type" value="Genomic_DNA"/>
</dbReference>
<protein>
    <submittedName>
        <fullName evidence="3">PPE domain-containing protein</fullName>
    </submittedName>
</protein>
<reference evidence="3 4" key="1">
    <citation type="submission" date="2019-09" db="EMBL/GenBank/DDBJ databases">
        <title>Report of infection by Mycobacterium simiae a patient suffering from pulmonary tuberculosis.</title>
        <authorList>
            <person name="Mohanty P.S."/>
            <person name="Bansal A.K."/>
            <person name="Singh H."/>
            <person name="Sharma S."/>
            <person name="Patil S.A."/>
            <person name="Upadhaya P."/>
            <person name="Singh P.K."/>
            <person name="Kumar D."/>
            <person name="Kumar S."/>
            <person name="Singh R.K."/>
            <person name="Chaudhary B."/>
        </authorList>
    </citation>
    <scope>NUCLEOTIDE SEQUENCE [LARGE SCALE GENOMIC DNA]</scope>
    <source>
        <strain evidence="3 4">JAL-560-SIM</strain>
    </source>
</reference>
<dbReference type="PANTHER" id="PTHR46766:SF1">
    <property type="entry name" value="GLUTAMINE-RICH PROTEIN 2"/>
    <property type="match status" value="1"/>
</dbReference>
<dbReference type="GO" id="GO:0052572">
    <property type="term" value="P:response to host immune response"/>
    <property type="evidence" value="ECO:0007669"/>
    <property type="project" value="TreeGrafter"/>
</dbReference>
<evidence type="ECO:0000313" key="4">
    <source>
        <dbReference type="Proteomes" id="UP000324701"/>
    </source>
</evidence>
<feature type="domain" description="PPE" evidence="2">
    <location>
        <begin position="5"/>
        <end position="83"/>
    </location>
</feature>
<gene>
    <name evidence="3" type="ORF">F0Q45_24700</name>
</gene>
<sequence length="83" mass="8708">MSTVWIASPPEVHSALLTSGPGPGSLLSAAAAWSAMSTEYTQVAEELMAVLSAVQAGAWEGPSVEQYVAAHMRYLAWLMRASA</sequence>
<dbReference type="PANTHER" id="PTHR46766">
    <property type="entry name" value="GLUTAMINE-RICH PROTEIN 2"/>
    <property type="match status" value="1"/>
</dbReference>
<dbReference type="RefSeq" id="WP_149656392.1">
    <property type="nucleotide sequence ID" value="NZ_VTZN01000280.1"/>
</dbReference>
<keyword evidence="4" id="KW-1185">Reference proteome</keyword>
<dbReference type="InterPro" id="IPR000030">
    <property type="entry name" value="PPE_dom"/>
</dbReference>
<evidence type="ECO:0000313" key="3">
    <source>
        <dbReference type="EMBL" id="KAA1244758.1"/>
    </source>
</evidence>
<dbReference type="SUPFAM" id="SSF140459">
    <property type="entry name" value="PE/PPE dimer-like"/>
    <property type="match status" value="1"/>
</dbReference>
<dbReference type="InterPro" id="IPR038332">
    <property type="entry name" value="PPE_sf"/>
</dbReference>
<evidence type="ECO:0000256" key="1">
    <source>
        <dbReference type="ARBA" id="ARBA00010652"/>
    </source>
</evidence>
<feature type="non-terminal residue" evidence="3">
    <location>
        <position position="83"/>
    </location>
</feature>
<proteinExistence type="inferred from homology"/>
<dbReference type="Gene3D" id="1.20.1260.20">
    <property type="entry name" value="PPE superfamily"/>
    <property type="match status" value="1"/>
</dbReference>
<dbReference type="Pfam" id="PF00823">
    <property type="entry name" value="PPE"/>
    <property type="match status" value="1"/>
</dbReference>
<dbReference type="OrthoDB" id="4753487at2"/>
<evidence type="ECO:0000259" key="2">
    <source>
        <dbReference type="Pfam" id="PF00823"/>
    </source>
</evidence>
<name>A0A5B1B8A7_MYCSI</name>
<accession>A0A5B1B8A7</accession>
<comment type="similarity">
    <text evidence="1">Belongs to the mycobacterial PPE family.</text>
</comment>
<dbReference type="Proteomes" id="UP000324701">
    <property type="component" value="Unassembled WGS sequence"/>
</dbReference>
<dbReference type="AlphaFoldDB" id="A0A5B1B8A7"/>